<dbReference type="InterPro" id="IPR000683">
    <property type="entry name" value="Gfo/Idh/MocA-like_OxRdtase_N"/>
</dbReference>
<protein>
    <submittedName>
        <fullName evidence="5">Gfo/Idh/MocA family oxidoreductase</fullName>
    </submittedName>
</protein>
<dbReference type="SUPFAM" id="SSF51735">
    <property type="entry name" value="NAD(P)-binding Rossmann-fold domains"/>
    <property type="match status" value="1"/>
</dbReference>
<proteinExistence type="inferred from homology"/>
<sequence length="356" mass="37755">MTGDPPASSAGPVHTLPHAVTSGATIMRHPRPLRLGVLGCADIARRHMLPALVADGDIALVAVASRSAAKAASFAERFGCAPVRGYERLLARSDIDAVYIPLPAMLHAEWVDRALASGHHVLVEKPLTASHVQTAALVARARAQRLVLFENFMFTHHSQHARVRALLDGGEIGELRAFSATFTIPPRPADDIRYDPATGGGALLDVGVHPVRAALSFLGPDLEVAGAVLRRDARGGAVLSGNALLHTPEGVVGRIAFGMEHAYACAYELHGATGRLILDRAFTPPADHRPVVRIEGPDGSRELPLEPDHQFANVVRAFTAAVRHGTGRDTYADLSLRQAGLVDAIAARATTVTVRT</sequence>
<dbReference type="Proteomes" id="UP000318720">
    <property type="component" value="Unassembled WGS sequence"/>
</dbReference>
<dbReference type="EMBL" id="SPAZ01000022">
    <property type="protein sequence ID" value="TQE39640.1"/>
    <property type="molecule type" value="Genomic_DNA"/>
</dbReference>
<dbReference type="PANTHER" id="PTHR22604:SF105">
    <property type="entry name" value="TRANS-1,2-DIHYDROBENZENE-1,2-DIOL DEHYDROGENASE"/>
    <property type="match status" value="1"/>
</dbReference>
<evidence type="ECO:0000313" key="5">
    <source>
        <dbReference type="EMBL" id="TQE39640.1"/>
    </source>
</evidence>
<organism evidence="5 6">
    <name type="scientific">Streptomyces ipomoeae</name>
    <dbReference type="NCBI Taxonomy" id="103232"/>
    <lineage>
        <taxon>Bacteria</taxon>
        <taxon>Bacillati</taxon>
        <taxon>Actinomycetota</taxon>
        <taxon>Actinomycetes</taxon>
        <taxon>Kitasatosporales</taxon>
        <taxon>Streptomycetaceae</taxon>
        <taxon>Streptomyces</taxon>
    </lineage>
</organism>
<dbReference type="RefSeq" id="WP_141580465.1">
    <property type="nucleotide sequence ID" value="NZ_SPAZ01000022.1"/>
</dbReference>
<feature type="domain" description="Gfo/Idh/MocA-like oxidoreductase N-terminal" evidence="3">
    <location>
        <begin position="34"/>
        <end position="151"/>
    </location>
</feature>
<accession>A0AAE8W9N9</accession>
<feature type="domain" description="GFO/IDH/MocA-like oxidoreductase" evidence="4">
    <location>
        <begin position="161"/>
        <end position="276"/>
    </location>
</feature>
<dbReference type="Pfam" id="PF01408">
    <property type="entry name" value="GFO_IDH_MocA"/>
    <property type="match status" value="1"/>
</dbReference>
<gene>
    <name evidence="5" type="ORF">Sipo8835_01675</name>
</gene>
<dbReference type="SUPFAM" id="SSF55347">
    <property type="entry name" value="Glyceraldehyde-3-phosphate dehydrogenase-like, C-terminal domain"/>
    <property type="match status" value="1"/>
</dbReference>
<dbReference type="Gene3D" id="3.30.360.10">
    <property type="entry name" value="Dihydrodipicolinate Reductase, domain 2"/>
    <property type="match status" value="1"/>
</dbReference>
<dbReference type="Gene3D" id="3.40.50.720">
    <property type="entry name" value="NAD(P)-binding Rossmann-like Domain"/>
    <property type="match status" value="1"/>
</dbReference>
<dbReference type="Pfam" id="PF22725">
    <property type="entry name" value="GFO_IDH_MocA_C3"/>
    <property type="match status" value="1"/>
</dbReference>
<dbReference type="GO" id="GO:0016491">
    <property type="term" value="F:oxidoreductase activity"/>
    <property type="evidence" value="ECO:0007669"/>
    <property type="project" value="UniProtKB-KW"/>
</dbReference>
<evidence type="ECO:0000259" key="4">
    <source>
        <dbReference type="Pfam" id="PF22725"/>
    </source>
</evidence>
<evidence type="ECO:0000256" key="1">
    <source>
        <dbReference type="ARBA" id="ARBA00010928"/>
    </source>
</evidence>
<comment type="similarity">
    <text evidence="1">Belongs to the Gfo/Idh/MocA family.</text>
</comment>
<name>A0AAE8W9N9_9ACTN</name>
<dbReference type="AlphaFoldDB" id="A0AAE8W9N9"/>
<reference evidence="5 6" key="1">
    <citation type="submission" date="2019-03" db="EMBL/GenBank/DDBJ databases">
        <title>Comparative genomic analyses of the sweetpotato soil rot pathogen, Streptomyces ipomoeae.</title>
        <authorList>
            <person name="Ruschel Soares N."/>
            <person name="Badger J.H."/>
            <person name="Huguet-Tapia J.C."/>
            <person name="Clark C.A."/>
            <person name="Pettis G.S."/>
        </authorList>
    </citation>
    <scope>NUCLEOTIDE SEQUENCE [LARGE SCALE GENOMIC DNA]</scope>
    <source>
        <strain evidence="5 6">88-35</strain>
    </source>
</reference>
<evidence type="ECO:0000256" key="2">
    <source>
        <dbReference type="ARBA" id="ARBA00023002"/>
    </source>
</evidence>
<evidence type="ECO:0000313" key="6">
    <source>
        <dbReference type="Proteomes" id="UP000318720"/>
    </source>
</evidence>
<evidence type="ECO:0000259" key="3">
    <source>
        <dbReference type="Pfam" id="PF01408"/>
    </source>
</evidence>
<dbReference type="InterPro" id="IPR055170">
    <property type="entry name" value="GFO_IDH_MocA-like_dom"/>
</dbReference>
<dbReference type="PANTHER" id="PTHR22604">
    <property type="entry name" value="OXIDOREDUCTASES"/>
    <property type="match status" value="1"/>
</dbReference>
<dbReference type="InterPro" id="IPR036291">
    <property type="entry name" value="NAD(P)-bd_dom_sf"/>
</dbReference>
<dbReference type="GO" id="GO:0000166">
    <property type="term" value="F:nucleotide binding"/>
    <property type="evidence" value="ECO:0007669"/>
    <property type="project" value="InterPro"/>
</dbReference>
<keyword evidence="2" id="KW-0560">Oxidoreductase</keyword>
<dbReference type="InterPro" id="IPR050984">
    <property type="entry name" value="Gfo/Idh/MocA_domain"/>
</dbReference>
<comment type="caution">
    <text evidence="5">The sequence shown here is derived from an EMBL/GenBank/DDBJ whole genome shotgun (WGS) entry which is preliminary data.</text>
</comment>